<dbReference type="EMBL" id="CP042914">
    <property type="protein sequence ID" value="QEG38841.1"/>
    <property type="molecule type" value="Genomic_DNA"/>
</dbReference>
<dbReference type="Gene3D" id="1.10.287.470">
    <property type="entry name" value="Helix hairpin bin"/>
    <property type="match status" value="1"/>
</dbReference>
<evidence type="ECO:0000256" key="2">
    <source>
        <dbReference type="SAM" id="MobiDB-lite"/>
    </source>
</evidence>
<keyword evidence="3" id="KW-0812">Transmembrane</keyword>
<accession>A0A5B9QY14</accession>
<sequence>MSESATTTAEPETPVTTSPYAPVESTAHPNRDAATSLLINVVIPLAMLGLAFVAFLLFGKVTAEQRPDLDGSLAGRMQRLPTADVQVVQSLEAVGGQLDLTVDGVVVPFREIQIATEVAGKVVYKDPDCEAGNYVDAGQLLCRIDDSDYQLEVERLSRLREQEYQALKELDQETSNAKRLLDVAKEDLELRTSELRRLESLPAGFASESEIDSMRRARLQAVQVQVNAQNQLDLLLKRRTRLEASERLAAVQLESAKLNLARTEIRSEVSGVIVREDAELNSFVQRGSPIITIEDTSKVEVAVSLRMDQLFWVLDQARHDDADGGLAPPAELTSQQGYELPETDATIRYQVSGRDDVSYQWSGKLLRYDGIGLDQQTRTAPVRIVVENPKRFQKPDGTESLSQGPTALMRGMFVNVSLHIRPRTQLVLIPSLAMQPGNRVWHFYPDPSVLDPPPAESEGEPTAADNSPHLVADEGPETAGESEPTAVEDDDAAPPFHVEDWVAGYVKVIPRVRAIEAAVLDEQQYWICEIVDQTLQPGDLVVTSPLTAVTSDQAVPVRVPAQQTDPGAAAVAVTASR</sequence>
<dbReference type="PANTHER" id="PTHR30367">
    <property type="entry name" value="P-HYDROXYBENZOIC ACID EFFLUX PUMP SUBUNIT AAEA-RELATED"/>
    <property type="match status" value="1"/>
</dbReference>
<gene>
    <name evidence="4" type="ORF">UC8_07990</name>
</gene>
<evidence type="ECO:0000313" key="4">
    <source>
        <dbReference type="EMBL" id="QEG38841.1"/>
    </source>
</evidence>
<dbReference type="InterPro" id="IPR050393">
    <property type="entry name" value="MFP_Efflux_Pump"/>
</dbReference>
<keyword evidence="3" id="KW-0472">Membrane</keyword>
<keyword evidence="1" id="KW-0175">Coiled coil</keyword>
<dbReference type="AlphaFoldDB" id="A0A5B9QY14"/>
<protein>
    <submittedName>
        <fullName evidence="4">Multidrug resistance protein MdtN</fullName>
    </submittedName>
</protein>
<keyword evidence="3" id="KW-1133">Transmembrane helix</keyword>
<evidence type="ECO:0000313" key="5">
    <source>
        <dbReference type="Proteomes" id="UP000325286"/>
    </source>
</evidence>
<feature type="region of interest" description="Disordered" evidence="2">
    <location>
        <begin position="449"/>
        <end position="492"/>
    </location>
</feature>
<proteinExistence type="predicted"/>
<keyword evidence="5" id="KW-1185">Reference proteome</keyword>
<feature type="region of interest" description="Disordered" evidence="2">
    <location>
        <begin position="1"/>
        <end position="27"/>
    </location>
</feature>
<evidence type="ECO:0000256" key="3">
    <source>
        <dbReference type="SAM" id="Phobius"/>
    </source>
</evidence>
<dbReference type="OrthoDB" id="233363at2"/>
<reference evidence="4 5" key="1">
    <citation type="submission" date="2019-08" db="EMBL/GenBank/DDBJ databases">
        <title>Deep-cultivation of Planctomycetes and their phenomic and genomic characterization uncovers novel biology.</title>
        <authorList>
            <person name="Wiegand S."/>
            <person name="Jogler M."/>
            <person name="Boedeker C."/>
            <person name="Pinto D."/>
            <person name="Vollmers J."/>
            <person name="Rivas-Marin E."/>
            <person name="Kohn T."/>
            <person name="Peeters S.H."/>
            <person name="Heuer A."/>
            <person name="Rast P."/>
            <person name="Oberbeckmann S."/>
            <person name="Bunk B."/>
            <person name="Jeske O."/>
            <person name="Meyerdierks A."/>
            <person name="Storesund J.E."/>
            <person name="Kallscheuer N."/>
            <person name="Luecker S."/>
            <person name="Lage O.M."/>
            <person name="Pohl T."/>
            <person name="Merkel B.J."/>
            <person name="Hornburger P."/>
            <person name="Mueller R.-W."/>
            <person name="Bruemmer F."/>
            <person name="Labrenz M."/>
            <person name="Spormann A.M."/>
            <person name="Op den Camp H."/>
            <person name="Overmann J."/>
            <person name="Amann R."/>
            <person name="Jetten M.S.M."/>
            <person name="Mascher T."/>
            <person name="Medema M.H."/>
            <person name="Devos D.P."/>
            <person name="Kaster A.-K."/>
            <person name="Ovreas L."/>
            <person name="Rohde M."/>
            <person name="Galperin M.Y."/>
            <person name="Jogler C."/>
        </authorList>
    </citation>
    <scope>NUCLEOTIDE SEQUENCE [LARGE SCALE GENOMIC DNA]</scope>
    <source>
        <strain evidence="4 5">UC8</strain>
    </source>
</reference>
<name>A0A5B9QY14_9BACT</name>
<feature type="transmembrane region" description="Helical" evidence="3">
    <location>
        <begin position="37"/>
        <end position="58"/>
    </location>
</feature>
<dbReference type="Gene3D" id="2.40.30.170">
    <property type="match status" value="1"/>
</dbReference>
<dbReference type="SUPFAM" id="SSF111369">
    <property type="entry name" value="HlyD-like secretion proteins"/>
    <property type="match status" value="2"/>
</dbReference>
<dbReference type="PANTHER" id="PTHR30367:SF1">
    <property type="entry name" value="MULTIDRUG RESISTANCE PROTEIN MDTN"/>
    <property type="match status" value="1"/>
</dbReference>
<dbReference type="Gene3D" id="2.40.50.100">
    <property type="match status" value="1"/>
</dbReference>
<dbReference type="KEGG" id="rul:UC8_07990"/>
<feature type="compositionally biased region" description="Low complexity" evidence="2">
    <location>
        <begin position="1"/>
        <end position="19"/>
    </location>
</feature>
<evidence type="ECO:0000256" key="1">
    <source>
        <dbReference type="SAM" id="Coils"/>
    </source>
</evidence>
<dbReference type="Proteomes" id="UP000325286">
    <property type="component" value="Chromosome"/>
</dbReference>
<feature type="coiled-coil region" evidence="1">
    <location>
        <begin position="153"/>
        <end position="201"/>
    </location>
</feature>
<organism evidence="4 5">
    <name type="scientific">Roseimaritima ulvae</name>
    <dbReference type="NCBI Taxonomy" id="980254"/>
    <lineage>
        <taxon>Bacteria</taxon>
        <taxon>Pseudomonadati</taxon>
        <taxon>Planctomycetota</taxon>
        <taxon>Planctomycetia</taxon>
        <taxon>Pirellulales</taxon>
        <taxon>Pirellulaceae</taxon>
        <taxon>Roseimaritima</taxon>
    </lineage>
</organism>
<dbReference type="RefSeq" id="WP_068140348.1">
    <property type="nucleotide sequence ID" value="NZ_CP042914.1"/>
</dbReference>